<evidence type="ECO:0000313" key="1">
    <source>
        <dbReference type="EMBL" id="GIU66276.1"/>
    </source>
</evidence>
<reference evidence="1" key="1">
    <citation type="submission" date="2021-05" db="EMBL/GenBank/DDBJ databases">
        <authorList>
            <person name="Tanabe Y."/>
        </authorList>
    </citation>
    <scope>NUCLEOTIDE SEQUENCE</scope>
    <source>
        <strain evidence="1">BOTRYCO-1</strain>
    </source>
</reference>
<comment type="caution">
    <text evidence="1">The sequence shown here is derived from an EMBL/GenBank/DDBJ whole genome shotgun (WGS) entry which is preliminary data.</text>
</comment>
<evidence type="ECO:0000313" key="2">
    <source>
        <dbReference type="Proteomes" id="UP001161064"/>
    </source>
</evidence>
<sequence>MCGAGPSTSLPFEQDLACINVLDFDLVPDETNGPISRIERRIIKATNVTPYGWLKDGMHETSFEAIFTALDLKEVAEDAGKATHAL</sequence>
<dbReference type="Proteomes" id="UP001161064">
    <property type="component" value="Unassembled WGS sequence"/>
</dbReference>
<organism evidence="1 2">
    <name type="scientific">Candidatus Phycosocius spiralis</name>
    <dbReference type="NCBI Taxonomy" id="2815099"/>
    <lineage>
        <taxon>Bacteria</taxon>
        <taxon>Pseudomonadati</taxon>
        <taxon>Pseudomonadota</taxon>
        <taxon>Alphaproteobacteria</taxon>
        <taxon>Caulobacterales</taxon>
        <taxon>Caulobacterales incertae sedis</taxon>
        <taxon>Candidatus Phycosocius</taxon>
    </lineage>
</organism>
<keyword evidence="2" id="KW-1185">Reference proteome</keyword>
<dbReference type="RefSeq" id="WP_284358766.1">
    <property type="nucleotide sequence ID" value="NZ_BPFZ01000002.1"/>
</dbReference>
<proteinExistence type="predicted"/>
<dbReference type="EMBL" id="BPFZ01000002">
    <property type="protein sequence ID" value="GIU66276.1"/>
    <property type="molecule type" value="Genomic_DNA"/>
</dbReference>
<name>A0ABQ4PTI1_9PROT</name>
<reference evidence="1" key="2">
    <citation type="journal article" date="2023" name="ISME Commun">
        <title>Characterization of a bloom-associated alphaproteobacterial lineage, 'Candidatus Phycosocius': insights into freshwater algal-bacterial interactions.</title>
        <authorList>
            <person name="Tanabe Y."/>
            <person name="Yamaguchi H."/>
            <person name="Yoshida M."/>
            <person name="Kai A."/>
            <person name="Okazaki Y."/>
        </authorList>
    </citation>
    <scope>NUCLEOTIDE SEQUENCE</scope>
    <source>
        <strain evidence="1">BOTRYCO-1</strain>
    </source>
</reference>
<gene>
    <name evidence="1" type="ORF">PsB1_0430</name>
</gene>
<protein>
    <submittedName>
        <fullName evidence="1">Uncharacterized protein</fullName>
    </submittedName>
</protein>
<accession>A0ABQ4PTI1</accession>